<evidence type="ECO:0000313" key="2">
    <source>
        <dbReference type="EMBL" id="MBD8497716.1"/>
    </source>
</evidence>
<keyword evidence="3" id="KW-1185">Reference proteome</keyword>
<evidence type="ECO:0008006" key="4">
    <source>
        <dbReference type="Google" id="ProtNLM"/>
    </source>
</evidence>
<reference evidence="2 3" key="1">
    <citation type="submission" date="2020-09" db="EMBL/GenBank/DDBJ databases">
        <title>Paenibacillus sp. CAU 1523 isolated from sand of Haeundae Beach.</title>
        <authorList>
            <person name="Kim W."/>
        </authorList>
    </citation>
    <scope>NUCLEOTIDE SEQUENCE [LARGE SCALE GENOMIC DNA]</scope>
    <source>
        <strain evidence="2 3">CAU 1523</strain>
    </source>
</reference>
<evidence type="ECO:0000313" key="3">
    <source>
        <dbReference type="Proteomes" id="UP000634529"/>
    </source>
</evidence>
<gene>
    <name evidence="2" type="ORF">IFO66_05285</name>
</gene>
<dbReference type="RefSeq" id="WP_192024106.1">
    <property type="nucleotide sequence ID" value="NZ_JACYTN010000002.1"/>
</dbReference>
<proteinExistence type="predicted"/>
<organism evidence="2 3">
    <name type="scientific">Paenibacillus arenosi</name>
    <dbReference type="NCBI Taxonomy" id="2774142"/>
    <lineage>
        <taxon>Bacteria</taxon>
        <taxon>Bacillati</taxon>
        <taxon>Bacillota</taxon>
        <taxon>Bacilli</taxon>
        <taxon>Bacillales</taxon>
        <taxon>Paenibacillaceae</taxon>
        <taxon>Paenibacillus</taxon>
    </lineage>
</organism>
<feature type="signal peptide" evidence="1">
    <location>
        <begin position="1"/>
        <end position="23"/>
    </location>
</feature>
<comment type="caution">
    <text evidence="2">The sequence shown here is derived from an EMBL/GenBank/DDBJ whole genome shotgun (WGS) entry which is preliminary data.</text>
</comment>
<dbReference type="EMBL" id="JACYTN010000002">
    <property type="protein sequence ID" value="MBD8497716.1"/>
    <property type="molecule type" value="Genomic_DNA"/>
</dbReference>
<name>A0ABR9AUC0_9BACL</name>
<protein>
    <recommendedName>
        <fullName evidence="4">PepSY domain-containing protein</fullName>
    </recommendedName>
</protein>
<dbReference type="Proteomes" id="UP000634529">
    <property type="component" value="Unassembled WGS sequence"/>
</dbReference>
<evidence type="ECO:0000256" key="1">
    <source>
        <dbReference type="SAM" id="SignalP"/>
    </source>
</evidence>
<sequence length="380" mass="42854">MMKNRWIAVTLICSLLGATPVLAASADENVESHSSETKLGKSDNIRSVGNSVNHKGPEVVKYADLDSSFQEAVEKAITQYGNGKSIQFEKAFKDEYVVDENKKLNRWLIENKDRSAIVSVDAASGKVLTISITFDVSEITGDYEKYLTTVHSSVKQLGSQSERPFTIANLFISNIEANKSQSITFSTHDDQFIKLDLKTSKPLNYHLKFKEADIDRKIVAAAEQAVQSLGVKKLQPFTQFELHKNEGLVGENGVWILKRRIEVKYSDRNIYKAIQRDHDNKWYFVESEAVVERKTGKIVSVTVAPKTVDQKQVKLTQKQGVALAKPIAKKLFGVDLSSYQVKVDNVWGDYKFSSKDKQSIIAKFDNYGNLVRIERMMSKR</sequence>
<accession>A0ABR9AUC0</accession>
<feature type="chain" id="PRO_5047288789" description="PepSY domain-containing protein" evidence="1">
    <location>
        <begin position="24"/>
        <end position="380"/>
    </location>
</feature>
<keyword evidence="1" id="KW-0732">Signal</keyword>